<dbReference type="Pfam" id="PF05685">
    <property type="entry name" value="Uma2"/>
    <property type="match status" value="1"/>
</dbReference>
<comment type="caution">
    <text evidence="3">The sequence shown here is derived from an EMBL/GenBank/DDBJ whole genome shotgun (WGS) entry which is preliminary data.</text>
</comment>
<dbReference type="SUPFAM" id="SSF52980">
    <property type="entry name" value="Restriction endonuclease-like"/>
    <property type="match status" value="1"/>
</dbReference>
<accession>A0ABQ4C4K2</accession>
<dbReference type="CDD" id="cd06260">
    <property type="entry name" value="DUF820-like"/>
    <property type="match status" value="1"/>
</dbReference>
<organism evidence="3 4">
    <name type="scientific">Asanoa iriomotensis</name>
    <dbReference type="NCBI Taxonomy" id="234613"/>
    <lineage>
        <taxon>Bacteria</taxon>
        <taxon>Bacillati</taxon>
        <taxon>Actinomycetota</taxon>
        <taxon>Actinomycetes</taxon>
        <taxon>Micromonosporales</taxon>
        <taxon>Micromonosporaceae</taxon>
        <taxon>Asanoa</taxon>
    </lineage>
</organism>
<proteinExistence type="predicted"/>
<gene>
    <name evidence="3" type="ORF">Air01nite_38010</name>
</gene>
<name>A0ABQ4C4K2_9ACTN</name>
<dbReference type="PANTHER" id="PTHR35400">
    <property type="entry name" value="SLR1083 PROTEIN"/>
    <property type="match status" value="1"/>
</dbReference>
<reference evidence="3 4" key="1">
    <citation type="submission" date="2021-01" db="EMBL/GenBank/DDBJ databases">
        <title>Whole genome shotgun sequence of Asanoa iriomotensis NBRC 100142.</title>
        <authorList>
            <person name="Komaki H."/>
            <person name="Tamura T."/>
        </authorList>
    </citation>
    <scope>NUCLEOTIDE SEQUENCE [LARGE SCALE GENOMIC DNA]</scope>
    <source>
        <strain evidence="3 4">NBRC 100142</strain>
    </source>
</reference>
<dbReference type="PANTHER" id="PTHR35400:SF3">
    <property type="entry name" value="SLL1072 PROTEIN"/>
    <property type="match status" value="1"/>
</dbReference>
<evidence type="ECO:0000256" key="1">
    <source>
        <dbReference type="SAM" id="MobiDB-lite"/>
    </source>
</evidence>
<feature type="domain" description="Putative restriction endonuclease" evidence="2">
    <location>
        <begin position="19"/>
        <end position="176"/>
    </location>
</feature>
<sequence length="185" mass="20154">MTNPQQMRADDNGPWTVDDLPGLPEASRYEIFDGSLLVTPAPATPHVNTVYQLRRLLDRQAPAPFAVVTEGWGVYANERNYYVPDLLVADASMLGGGDNGISPKDVLLAVEVVSPSNPGNDLLLKRIVYAELGIPEYWIADGRQPVLTVLRLGNGAYQEVAACRPGHVWSGAWPFPLSVDPAEIF</sequence>
<evidence type="ECO:0000313" key="4">
    <source>
        <dbReference type="Proteomes" id="UP000624325"/>
    </source>
</evidence>
<dbReference type="InterPro" id="IPR011335">
    <property type="entry name" value="Restrct_endonuc-II-like"/>
</dbReference>
<dbReference type="RefSeq" id="WP_239090809.1">
    <property type="nucleotide sequence ID" value="NZ_BAAALU010000019.1"/>
</dbReference>
<dbReference type="InterPro" id="IPR008538">
    <property type="entry name" value="Uma2"/>
</dbReference>
<dbReference type="Gene3D" id="3.90.1570.10">
    <property type="entry name" value="tt1808, chain A"/>
    <property type="match status" value="1"/>
</dbReference>
<feature type="region of interest" description="Disordered" evidence="1">
    <location>
        <begin position="1"/>
        <end position="20"/>
    </location>
</feature>
<dbReference type="EMBL" id="BONC01000025">
    <property type="protein sequence ID" value="GIF57706.1"/>
    <property type="molecule type" value="Genomic_DNA"/>
</dbReference>
<evidence type="ECO:0000259" key="2">
    <source>
        <dbReference type="Pfam" id="PF05685"/>
    </source>
</evidence>
<dbReference type="Proteomes" id="UP000624325">
    <property type="component" value="Unassembled WGS sequence"/>
</dbReference>
<evidence type="ECO:0000313" key="3">
    <source>
        <dbReference type="EMBL" id="GIF57706.1"/>
    </source>
</evidence>
<keyword evidence="4" id="KW-1185">Reference proteome</keyword>
<dbReference type="InterPro" id="IPR012296">
    <property type="entry name" value="Nuclease_put_TT1808"/>
</dbReference>
<protein>
    <recommendedName>
        <fullName evidence="2">Putative restriction endonuclease domain-containing protein</fullName>
    </recommendedName>
</protein>